<keyword evidence="3" id="KW-1185">Reference proteome</keyword>
<dbReference type="EMBL" id="JAVHJL010000008">
    <property type="protein sequence ID" value="KAK6498337.1"/>
    <property type="molecule type" value="Genomic_DNA"/>
</dbReference>
<evidence type="ECO:0000313" key="2">
    <source>
        <dbReference type="EMBL" id="KAK6498337.1"/>
    </source>
</evidence>
<feature type="region of interest" description="Disordered" evidence="1">
    <location>
        <begin position="38"/>
        <end position="57"/>
    </location>
</feature>
<comment type="caution">
    <text evidence="2">The sequence shown here is derived from an EMBL/GenBank/DDBJ whole genome shotgun (WGS) entry which is preliminary data.</text>
</comment>
<gene>
    <name evidence="2" type="ORF">TWF481_010928</name>
</gene>
<proteinExistence type="predicted"/>
<dbReference type="AlphaFoldDB" id="A0AAV9VX30"/>
<organism evidence="2 3">
    <name type="scientific">Arthrobotrys musiformis</name>
    <dbReference type="NCBI Taxonomy" id="47236"/>
    <lineage>
        <taxon>Eukaryota</taxon>
        <taxon>Fungi</taxon>
        <taxon>Dikarya</taxon>
        <taxon>Ascomycota</taxon>
        <taxon>Pezizomycotina</taxon>
        <taxon>Orbiliomycetes</taxon>
        <taxon>Orbiliales</taxon>
        <taxon>Orbiliaceae</taxon>
        <taxon>Arthrobotrys</taxon>
    </lineage>
</organism>
<evidence type="ECO:0000313" key="3">
    <source>
        <dbReference type="Proteomes" id="UP001370758"/>
    </source>
</evidence>
<accession>A0AAV9VX30</accession>
<evidence type="ECO:0008006" key="4">
    <source>
        <dbReference type="Google" id="ProtNLM"/>
    </source>
</evidence>
<name>A0AAV9VX30_9PEZI</name>
<sequence length="145" mass="16378">MTDHPVDHPVEDPVARTADPCVDYLAKIVDDLGVKDDTKRKRDLGWGPPPAAPAPVALVPPPASYEAVKTFCRQNRLSWWVDTHRKRERIHCIVRVARSRKGKPNLSASATRDTKPEALNIASVKLLTLLEHANLERFFKKKEKK</sequence>
<protein>
    <recommendedName>
        <fullName evidence="4">DRBM domain-containing protein</fullName>
    </recommendedName>
</protein>
<feature type="compositionally biased region" description="Pro residues" evidence="1">
    <location>
        <begin position="47"/>
        <end position="57"/>
    </location>
</feature>
<evidence type="ECO:0000256" key="1">
    <source>
        <dbReference type="SAM" id="MobiDB-lite"/>
    </source>
</evidence>
<reference evidence="2 3" key="1">
    <citation type="submission" date="2023-08" db="EMBL/GenBank/DDBJ databases">
        <authorList>
            <person name="Palmer J.M."/>
        </authorList>
    </citation>
    <scope>NUCLEOTIDE SEQUENCE [LARGE SCALE GENOMIC DNA]</scope>
    <source>
        <strain evidence="2 3">TWF481</strain>
    </source>
</reference>
<dbReference type="Proteomes" id="UP001370758">
    <property type="component" value="Unassembled WGS sequence"/>
</dbReference>